<organism evidence="1 2">
    <name type="scientific">Rhodopirellula baltica SWK14</name>
    <dbReference type="NCBI Taxonomy" id="993516"/>
    <lineage>
        <taxon>Bacteria</taxon>
        <taxon>Pseudomonadati</taxon>
        <taxon>Planctomycetota</taxon>
        <taxon>Planctomycetia</taxon>
        <taxon>Pirellulales</taxon>
        <taxon>Pirellulaceae</taxon>
        <taxon>Rhodopirellula</taxon>
    </lineage>
</organism>
<accession>L7CGW6</accession>
<dbReference type="EMBL" id="AMWG01000060">
    <property type="protein sequence ID" value="ELP33469.1"/>
    <property type="molecule type" value="Genomic_DNA"/>
</dbReference>
<name>L7CGW6_RHOBT</name>
<dbReference type="PATRIC" id="fig|993516.3.peg.2769"/>
<reference evidence="1 2" key="1">
    <citation type="journal article" date="2013" name="Mar. Genomics">
        <title>Expression of sulfatases in Rhodopirellula baltica and the diversity of sulfatases in the genus Rhodopirellula.</title>
        <authorList>
            <person name="Wegner C.E."/>
            <person name="Richter-Heitmann T."/>
            <person name="Klindworth A."/>
            <person name="Klockow C."/>
            <person name="Richter M."/>
            <person name="Achstetter T."/>
            <person name="Glockner F.O."/>
            <person name="Harder J."/>
        </authorList>
    </citation>
    <scope>NUCLEOTIDE SEQUENCE [LARGE SCALE GENOMIC DNA]</scope>
    <source>
        <strain evidence="1 2">SWK14</strain>
    </source>
</reference>
<dbReference type="AlphaFoldDB" id="L7CGW6"/>
<gene>
    <name evidence="1" type="ORF">RBSWK_02600</name>
</gene>
<proteinExistence type="predicted"/>
<sequence length="174" mass="19670">MGAWQYSVNLIPTLGVVREHGYVPRSITVPRVTPETLANVDAICDTRTNYWLALSDSFVASVEAQLESWLVETDSWSPNARMFGDDDTLDQLSIWRDDDRNLERINILFSLSNPDPDNLARLLAFPSLKDCLLLGIQSESVYIPTLENWLSDMRTCSAVRYLRGRDYPVPKGCG</sequence>
<protein>
    <submittedName>
        <fullName evidence="1">Uncharacterized protein</fullName>
    </submittedName>
</protein>
<dbReference type="Proteomes" id="UP000010959">
    <property type="component" value="Unassembled WGS sequence"/>
</dbReference>
<dbReference type="RefSeq" id="WP_007337606.1">
    <property type="nucleotide sequence ID" value="NZ_AMWG01000060.1"/>
</dbReference>
<comment type="caution">
    <text evidence="1">The sequence shown here is derived from an EMBL/GenBank/DDBJ whole genome shotgun (WGS) entry which is preliminary data.</text>
</comment>
<evidence type="ECO:0000313" key="1">
    <source>
        <dbReference type="EMBL" id="ELP33469.1"/>
    </source>
</evidence>
<evidence type="ECO:0000313" key="2">
    <source>
        <dbReference type="Proteomes" id="UP000010959"/>
    </source>
</evidence>